<evidence type="ECO:0000259" key="12">
    <source>
        <dbReference type="Pfam" id="PF00557"/>
    </source>
</evidence>
<comment type="subcellular location">
    <subcellularLocation>
        <location evidence="9">Cytoplasm</location>
    </subcellularLocation>
</comment>
<evidence type="ECO:0000256" key="6">
    <source>
        <dbReference type="ARBA" id="ARBA00022670"/>
    </source>
</evidence>
<proteinExistence type="inferred from homology"/>
<dbReference type="InterPro" id="IPR050247">
    <property type="entry name" value="Met_Aminopeptidase_Type2"/>
</dbReference>
<feature type="domain" description="Peptidase M24" evidence="12">
    <location>
        <begin position="140"/>
        <end position="344"/>
    </location>
</feature>
<dbReference type="Gene3D" id="3.90.230.10">
    <property type="entry name" value="Creatinase/methionine aminopeptidase superfamily"/>
    <property type="match status" value="1"/>
</dbReference>
<feature type="binding site" evidence="9">
    <location>
        <position position="208"/>
    </location>
    <ligand>
        <name>substrate</name>
    </ligand>
</feature>
<dbReference type="AlphaFoldDB" id="A0A6G1HDG8"/>
<organism evidence="13 14">
    <name type="scientific">Aulographum hederae CBS 113979</name>
    <dbReference type="NCBI Taxonomy" id="1176131"/>
    <lineage>
        <taxon>Eukaryota</taxon>
        <taxon>Fungi</taxon>
        <taxon>Dikarya</taxon>
        <taxon>Ascomycota</taxon>
        <taxon>Pezizomycotina</taxon>
        <taxon>Dothideomycetes</taxon>
        <taxon>Pleosporomycetidae</taxon>
        <taxon>Aulographales</taxon>
        <taxon>Aulographaceae</taxon>
    </lineage>
</organism>
<feature type="binding site" evidence="9">
    <location>
        <position position="239"/>
    </location>
    <ligand>
        <name>a divalent metal cation</name>
        <dbReference type="ChEBI" id="CHEBI:60240"/>
        <label>1</label>
    </ligand>
</feature>
<comment type="catalytic activity">
    <reaction evidence="1 9 10">
        <text>Release of N-terminal amino acids, preferentially methionine, from peptides and arylamides.</text>
        <dbReference type="EC" id="3.4.11.18"/>
    </reaction>
</comment>
<dbReference type="SUPFAM" id="SSF46785">
    <property type="entry name" value="Winged helix' DNA-binding domain"/>
    <property type="match status" value="1"/>
</dbReference>
<evidence type="ECO:0000313" key="14">
    <source>
        <dbReference type="Proteomes" id="UP000800041"/>
    </source>
</evidence>
<name>A0A6G1HDG8_9PEZI</name>
<keyword evidence="14" id="KW-1185">Reference proteome</keyword>
<feature type="binding site" evidence="9">
    <location>
        <position position="436"/>
    </location>
    <ligand>
        <name>a divalent metal cation</name>
        <dbReference type="ChEBI" id="CHEBI:60240"/>
        <label>2</label>
        <note>catalytic</note>
    </ligand>
</feature>
<protein>
    <recommendedName>
        <fullName evidence="9">Methionine aminopeptidase 2</fullName>
        <shortName evidence="9">MAP 2</shortName>
        <shortName evidence="9">MetAP 2</shortName>
        <ecNumber evidence="9">3.4.11.18</ecNumber>
    </recommendedName>
    <alternativeName>
        <fullName evidence="9">Peptidase M</fullName>
    </alternativeName>
</protein>
<feature type="binding site" evidence="9">
    <location>
        <position position="239"/>
    </location>
    <ligand>
        <name>a divalent metal cation</name>
        <dbReference type="ChEBI" id="CHEBI:60240"/>
        <label>2</label>
        <note>catalytic</note>
    </ligand>
</feature>
<sequence>MAAKASEDLADLSLDGSNGKASKNGANGSGKIEHAEGLHDDSDDDEDGAAEGENGVEAGDGAAKKKKKRKPKKKKKAGANGTAGAKSQTVPPRVPITQLFPSKNYPEGEICEYKNENTYRTTSEEKRHLDRMNNDFLSDYRQAAEAHRQVRAFAKDFIKPGMSLTEIANGIEDGTRHLTGHQGLEEGDYLKGGVAFPTGLSINHCAAHYSPNAGNTTVLQKEDVMKVDFGVHINGRIVDSAFTVAFDPVYDNLLAAVKDATNTGIREAGIDVRMSDIGAAIQEAMESYEVELNGQTHPVKAIRNLNGHDIHPYSIHGGKSVPIVKGGDNTKMEEGETFAIETFGSTGKGYVRDDLETSHYAKRTDAPKVALRVSSAKPLLTSITKHFGTLPFCRRYLDRLGHDKYLLGLNHLVSNGIIEAYPPLCDIKGSYTAQYEHTILLRPNVKEVVSRGDDY</sequence>
<comment type="cofactor">
    <cofactor evidence="9">
        <name>Co(2+)</name>
        <dbReference type="ChEBI" id="CHEBI:48828"/>
    </cofactor>
    <cofactor evidence="9">
        <name>Zn(2+)</name>
        <dbReference type="ChEBI" id="CHEBI:29105"/>
    </cofactor>
    <cofactor evidence="9">
        <name>Mn(2+)</name>
        <dbReference type="ChEBI" id="CHEBI:29035"/>
    </cofactor>
    <cofactor evidence="9">
        <name>Fe(2+)</name>
        <dbReference type="ChEBI" id="CHEBI:29033"/>
    </cofactor>
    <text evidence="9">Binds 2 divalent metal cations per subunit. Has a high-affinity and a low affinity metal-binding site. The true nature of the physiological cofactor is under debate. The enzyme is active with cobalt, zinc, manganese or divalent iron ions. Most likely, methionine aminopeptidases function as mononuclear Fe(2+)-metalloproteases under physiological conditions, and the catalytically relevant metal-binding site has been assigned to the histidine-containing high-affinity site.</text>
</comment>
<evidence type="ECO:0000256" key="3">
    <source>
        <dbReference type="ARBA" id="ARBA00001954"/>
    </source>
</evidence>
<dbReference type="SUPFAM" id="SSF55920">
    <property type="entry name" value="Creatinase/aminopeptidase"/>
    <property type="match status" value="1"/>
</dbReference>
<feature type="compositionally biased region" description="Basic and acidic residues" evidence="11">
    <location>
        <begin position="31"/>
        <end position="40"/>
    </location>
</feature>
<dbReference type="NCBIfam" id="TIGR00501">
    <property type="entry name" value="met_pdase_II"/>
    <property type="match status" value="1"/>
</dbReference>
<keyword evidence="5 9" id="KW-0963">Cytoplasm</keyword>
<dbReference type="Pfam" id="PF00557">
    <property type="entry name" value="Peptidase_M24"/>
    <property type="match status" value="1"/>
</dbReference>
<dbReference type="PANTHER" id="PTHR45777">
    <property type="entry name" value="METHIONINE AMINOPEPTIDASE 2"/>
    <property type="match status" value="1"/>
</dbReference>
<dbReference type="InterPro" id="IPR018349">
    <property type="entry name" value="Pept_M24A_MAP2_BS"/>
</dbReference>
<dbReference type="EC" id="3.4.11.18" evidence="9"/>
<dbReference type="EMBL" id="ML977140">
    <property type="protein sequence ID" value="KAF1990978.1"/>
    <property type="molecule type" value="Genomic_DNA"/>
</dbReference>
<dbReference type="PROSITE" id="PS01202">
    <property type="entry name" value="MAP_2"/>
    <property type="match status" value="1"/>
</dbReference>
<dbReference type="GO" id="GO:0005737">
    <property type="term" value="C:cytoplasm"/>
    <property type="evidence" value="ECO:0007669"/>
    <property type="project" value="UniProtKB-SubCell"/>
</dbReference>
<comment type="similarity">
    <text evidence="9">Belongs to the peptidase M24A family. Methionine aminopeptidase eukaryotic type 2 subfamily.</text>
</comment>
<keyword evidence="6 9" id="KW-0645">Protease</keyword>
<dbReference type="InterPro" id="IPR036005">
    <property type="entry name" value="Creatinase/aminopeptidase-like"/>
</dbReference>
<feature type="binding site" evidence="9">
    <location>
        <position position="308"/>
    </location>
    <ligand>
        <name>a divalent metal cation</name>
        <dbReference type="ChEBI" id="CHEBI:60240"/>
        <label>2</label>
        <note>catalytic</note>
    </ligand>
</feature>
<dbReference type="InterPro" id="IPR002468">
    <property type="entry name" value="Pept_M24A_MAP2"/>
</dbReference>
<feature type="region of interest" description="Disordered" evidence="11">
    <location>
        <begin position="1"/>
        <end position="101"/>
    </location>
</feature>
<comment type="function">
    <text evidence="9 10">Cotranslationally removes the N-terminal methionine from nascent proteins. The N-terminal methionine is often cleaved when the second residue in the primary sequence is small and uncharged (Met-Ala-, Cys, Gly, Pro, Ser, Thr, or Val).</text>
</comment>
<dbReference type="InterPro" id="IPR036390">
    <property type="entry name" value="WH_DNA-bd_sf"/>
</dbReference>
<keyword evidence="4 9" id="KW-0031">Aminopeptidase</keyword>
<dbReference type="GO" id="GO:0004239">
    <property type="term" value="F:initiator methionyl aminopeptidase activity"/>
    <property type="evidence" value="ECO:0007669"/>
    <property type="project" value="UniProtKB-UniRule"/>
</dbReference>
<feature type="compositionally biased region" description="Acidic residues" evidence="11">
    <location>
        <begin position="41"/>
        <end position="50"/>
    </location>
</feature>
<dbReference type="HAMAP" id="MF_03175">
    <property type="entry name" value="MetAP_2_euk"/>
    <property type="match status" value="1"/>
</dbReference>
<dbReference type="InterPro" id="IPR001714">
    <property type="entry name" value="Pept_M24_MAP"/>
</dbReference>
<evidence type="ECO:0000256" key="8">
    <source>
        <dbReference type="ARBA" id="ARBA00022801"/>
    </source>
</evidence>
<comment type="cofactor">
    <cofactor evidence="2">
        <name>Mn(2+)</name>
        <dbReference type="ChEBI" id="CHEBI:29035"/>
    </cofactor>
</comment>
<evidence type="ECO:0000256" key="2">
    <source>
        <dbReference type="ARBA" id="ARBA00001936"/>
    </source>
</evidence>
<feature type="compositionally biased region" description="Polar residues" evidence="11">
    <location>
        <begin position="15"/>
        <end position="26"/>
    </location>
</feature>
<feature type="compositionally biased region" description="Low complexity" evidence="11">
    <location>
        <begin position="51"/>
        <end position="61"/>
    </location>
</feature>
<keyword evidence="8 9" id="KW-0378">Hydrolase</keyword>
<dbReference type="Proteomes" id="UP000800041">
    <property type="component" value="Unassembled WGS sequence"/>
</dbReference>
<evidence type="ECO:0000313" key="13">
    <source>
        <dbReference type="EMBL" id="KAF1990978.1"/>
    </source>
</evidence>
<reference evidence="13" key="1">
    <citation type="journal article" date="2020" name="Stud. Mycol.">
        <title>101 Dothideomycetes genomes: a test case for predicting lifestyles and emergence of pathogens.</title>
        <authorList>
            <person name="Haridas S."/>
            <person name="Albert R."/>
            <person name="Binder M."/>
            <person name="Bloem J."/>
            <person name="Labutti K."/>
            <person name="Salamov A."/>
            <person name="Andreopoulos B."/>
            <person name="Baker S."/>
            <person name="Barry K."/>
            <person name="Bills G."/>
            <person name="Bluhm B."/>
            <person name="Cannon C."/>
            <person name="Castanera R."/>
            <person name="Culley D."/>
            <person name="Daum C."/>
            <person name="Ezra D."/>
            <person name="Gonzalez J."/>
            <person name="Henrissat B."/>
            <person name="Kuo A."/>
            <person name="Liang C."/>
            <person name="Lipzen A."/>
            <person name="Lutzoni F."/>
            <person name="Magnuson J."/>
            <person name="Mondo S."/>
            <person name="Nolan M."/>
            <person name="Ohm R."/>
            <person name="Pangilinan J."/>
            <person name="Park H.-J."/>
            <person name="Ramirez L."/>
            <person name="Alfaro M."/>
            <person name="Sun H."/>
            <person name="Tritt A."/>
            <person name="Yoshinaga Y."/>
            <person name="Zwiers L.-H."/>
            <person name="Turgeon B."/>
            <person name="Goodwin S."/>
            <person name="Spatafora J."/>
            <person name="Crous P."/>
            <person name="Grigoriev I."/>
        </authorList>
    </citation>
    <scope>NUCLEOTIDE SEQUENCE</scope>
    <source>
        <strain evidence="13">CBS 113979</strain>
    </source>
</reference>
<feature type="binding site" evidence="9">
    <location>
        <position position="228"/>
    </location>
    <ligand>
        <name>a divalent metal cation</name>
        <dbReference type="ChEBI" id="CHEBI:60240"/>
        <label>1</label>
    </ligand>
</feature>
<dbReference type="GO" id="GO:0070006">
    <property type="term" value="F:metalloaminopeptidase activity"/>
    <property type="evidence" value="ECO:0007669"/>
    <property type="project" value="UniProtKB-UniRule"/>
</dbReference>
<evidence type="ECO:0000256" key="5">
    <source>
        <dbReference type="ARBA" id="ARBA00022490"/>
    </source>
</evidence>
<comment type="cofactor">
    <cofactor evidence="3">
        <name>Fe(2+)</name>
        <dbReference type="ChEBI" id="CHEBI:29033"/>
    </cofactor>
</comment>
<feature type="binding site" evidence="9">
    <location>
        <position position="341"/>
    </location>
    <ligand>
        <name>a divalent metal cation</name>
        <dbReference type="ChEBI" id="CHEBI:60240"/>
        <label>2</label>
        <note>catalytic</note>
    </ligand>
</feature>
<evidence type="ECO:0000256" key="1">
    <source>
        <dbReference type="ARBA" id="ARBA00000294"/>
    </source>
</evidence>
<feature type="binding site" evidence="9">
    <location>
        <position position="436"/>
    </location>
    <ligand>
        <name>a divalent metal cation</name>
        <dbReference type="ChEBI" id="CHEBI:60240"/>
        <label>1</label>
    </ligand>
</feature>
<accession>A0A6G1HDG8</accession>
<evidence type="ECO:0000256" key="9">
    <source>
        <dbReference type="HAMAP-Rule" id="MF_03175"/>
    </source>
</evidence>
<dbReference type="InterPro" id="IPR000994">
    <property type="entry name" value="Pept_M24"/>
</dbReference>
<keyword evidence="7 9" id="KW-0479">Metal-binding</keyword>
<dbReference type="Gene3D" id="1.10.10.10">
    <property type="entry name" value="Winged helix-like DNA-binding domain superfamily/Winged helix DNA-binding domain"/>
    <property type="match status" value="1"/>
</dbReference>
<evidence type="ECO:0000256" key="4">
    <source>
        <dbReference type="ARBA" id="ARBA00022438"/>
    </source>
</evidence>
<feature type="binding site" evidence="9">
    <location>
        <position position="316"/>
    </location>
    <ligand>
        <name>substrate</name>
    </ligand>
</feature>
<evidence type="ECO:0000256" key="10">
    <source>
        <dbReference type="RuleBase" id="RU003653"/>
    </source>
</evidence>
<dbReference type="InterPro" id="IPR036388">
    <property type="entry name" value="WH-like_DNA-bd_sf"/>
</dbReference>
<dbReference type="GO" id="GO:0006508">
    <property type="term" value="P:proteolysis"/>
    <property type="evidence" value="ECO:0007669"/>
    <property type="project" value="UniProtKB-KW"/>
</dbReference>
<evidence type="ECO:0000256" key="7">
    <source>
        <dbReference type="ARBA" id="ARBA00022723"/>
    </source>
</evidence>
<dbReference type="OrthoDB" id="7848262at2759"/>
<feature type="compositionally biased region" description="Basic residues" evidence="11">
    <location>
        <begin position="64"/>
        <end position="77"/>
    </location>
</feature>
<dbReference type="GO" id="GO:0046872">
    <property type="term" value="F:metal ion binding"/>
    <property type="evidence" value="ECO:0007669"/>
    <property type="project" value="UniProtKB-UniRule"/>
</dbReference>
<dbReference type="PRINTS" id="PR00599">
    <property type="entry name" value="MAPEPTIDASE"/>
</dbReference>
<dbReference type="PANTHER" id="PTHR45777:SF2">
    <property type="entry name" value="METHIONINE AMINOPEPTIDASE 2"/>
    <property type="match status" value="1"/>
</dbReference>
<dbReference type="CDD" id="cd01088">
    <property type="entry name" value="MetAP2"/>
    <property type="match status" value="1"/>
</dbReference>
<evidence type="ECO:0000256" key="11">
    <source>
        <dbReference type="SAM" id="MobiDB-lite"/>
    </source>
</evidence>
<gene>
    <name evidence="13" type="ORF">K402DRAFT_459747</name>
</gene>